<feature type="compositionally biased region" description="Basic and acidic residues" evidence="1">
    <location>
        <begin position="39"/>
        <end position="52"/>
    </location>
</feature>
<dbReference type="HOGENOM" id="CLU_2773993_0_0_11"/>
<feature type="region of interest" description="Disordered" evidence="1">
    <location>
        <begin position="37"/>
        <end position="69"/>
    </location>
</feature>
<keyword evidence="3" id="KW-1185">Reference proteome</keyword>
<dbReference type="KEGG" id="scw:TU94_08120"/>
<dbReference type="EMBL" id="CP010849">
    <property type="protein sequence ID" value="AJP01460.1"/>
    <property type="molecule type" value="Genomic_DNA"/>
</dbReference>
<accession>A0A0C5FYJ5</accession>
<sequence length="69" mass="7412">MGKAVVFGHHGGDGHRHHVRVMGGVMKLGKALATGIAQERPEVQEEELRIPEEVQEPALAAPEEVPAAR</sequence>
<feature type="compositionally biased region" description="Low complexity" evidence="1">
    <location>
        <begin position="56"/>
        <end position="69"/>
    </location>
</feature>
<name>A0A0C5FYJ5_9ACTN</name>
<dbReference type="PATRIC" id="fig|477245.3.peg.1752"/>
<organism evidence="2 3">
    <name type="scientific">Streptomyces cyaneogriseus subsp. noncyanogenus</name>
    <dbReference type="NCBI Taxonomy" id="477245"/>
    <lineage>
        <taxon>Bacteria</taxon>
        <taxon>Bacillati</taxon>
        <taxon>Actinomycetota</taxon>
        <taxon>Actinomycetes</taxon>
        <taxon>Kitasatosporales</taxon>
        <taxon>Streptomycetaceae</taxon>
        <taxon>Streptomyces</taxon>
    </lineage>
</organism>
<dbReference type="AlphaFoldDB" id="A0A0C5FYJ5"/>
<evidence type="ECO:0000313" key="2">
    <source>
        <dbReference type="EMBL" id="AJP01460.1"/>
    </source>
</evidence>
<protein>
    <submittedName>
        <fullName evidence="2">Uncharacterized protein</fullName>
    </submittedName>
</protein>
<dbReference type="STRING" id="477245.TU94_08120"/>
<evidence type="ECO:0000313" key="3">
    <source>
        <dbReference type="Proteomes" id="UP000032234"/>
    </source>
</evidence>
<reference evidence="2 3" key="1">
    <citation type="submission" date="2015-02" db="EMBL/GenBank/DDBJ databases">
        <title>Genome sequence of thermotolerant Streptomyces cyaneogriseus subsp. Noncyanogenus NMWT1, the producer of nematocidal antibiotics nemadectin.</title>
        <authorList>
            <person name="Wang H."/>
            <person name="Li C."/>
            <person name="Xiang W."/>
            <person name="Wang X."/>
        </authorList>
    </citation>
    <scope>NUCLEOTIDE SEQUENCE [LARGE SCALE GENOMIC DNA]</scope>
    <source>
        <strain evidence="2 3">NMWT 1</strain>
    </source>
</reference>
<evidence type="ECO:0000256" key="1">
    <source>
        <dbReference type="SAM" id="MobiDB-lite"/>
    </source>
</evidence>
<gene>
    <name evidence="2" type="ORF">TU94_08120</name>
</gene>
<dbReference type="Proteomes" id="UP000032234">
    <property type="component" value="Chromosome"/>
</dbReference>
<proteinExistence type="predicted"/>